<keyword evidence="3" id="KW-1185">Reference proteome</keyword>
<dbReference type="Proteomes" id="UP000005237">
    <property type="component" value="Unassembled WGS sequence"/>
</dbReference>
<reference evidence="3" key="1">
    <citation type="submission" date="2010-08" db="EMBL/GenBank/DDBJ databases">
        <authorList>
            <consortium name="Caenorhabditis japonica Sequencing Consortium"/>
            <person name="Wilson R.K."/>
        </authorList>
    </citation>
    <scope>NUCLEOTIDE SEQUENCE [LARGE SCALE GENOMIC DNA]</scope>
    <source>
        <strain evidence="3">DF5081</strain>
    </source>
</reference>
<dbReference type="PANTHER" id="PTHR31936">
    <property type="entry name" value="PROTEIN CBG18744"/>
    <property type="match status" value="1"/>
</dbReference>
<dbReference type="EnsemblMetazoa" id="CJA11255a.1">
    <property type="protein sequence ID" value="CJA11255a.1"/>
    <property type="gene ID" value="WBGene00130459"/>
</dbReference>
<name>A0A8R1DTJ9_CAEJA</name>
<protein>
    <submittedName>
        <fullName evidence="2">Uncharacterized protein</fullName>
    </submittedName>
</protein>
<accession>A0A8R1DTJ9</accession>
<reference evidence="2" key="2">
    <citation type="submission" date="2022-06" db="UniProtKB">
        <authorList>
            <consortium name="EnsemblMetazoa"/>
        </authorList>
    </citation>
    <scope>IDENTIFICATION</scope>
    <source>
        <strain evidence="2">DF5081</strain>
    </source>
</reference>
<proteinExistence type="predicted"/>
<evidence type="ECO:0000313" key="3">
    <source>
        <dbReference type="Proteomes" id="UP000005237"/>
    </source>
</evidence>
<dbReference type="AlphaFoldDB" id="A0A8R1DTJ9"/>
<organism evidence="2 3">
    <name type="scientific">Caenorhabditis japonica</name>
    <dbReference type="NCBI Taxonomy" id="281687"/>
    <lineage>
        <taxon>Eukaryota</taxon>
        <taxon>Metazoa</taxon>
        <taxon>Ecdysozoa</taxon>
        <taxon>Nematoda</taxon>
        <taxon>Chromadorea</taxon>
        <taxon>Rhabditida</taxon>
        <taxon>Rhabditina</taxon>
        <taxon>Rhabditomorpha</taxon>
        <taxon>Rhabditoidea</taxon>
        <taxon>Rhabditidae</taxon>
        <taxon>Peloderinae</taxon>
        <taxon>Caenorhabditis</taxon>
    </lineage>
</organism>
<feature type="region of interest" description="Disordered" evidence="1">
    <location>
        <begin position="1"/>
        <end position="24"/>
    </location>
</feature>
<sequence length="265" mass="28797">MRTGSGCPLSGRVSGNFGRPARDGKLTSGLTTKYAPCNTEICSYPAQRTCCIPYLPMLINGTMQCGPFPRETTVGTGPCCPGSGLWSEWTSFAKDENSGSYKKTRQCVSSSAGCGCTGSAVQSQAQCPCARTLKNADVCAEKDASIGKTFNMRLHRDLAITDINCTATLMLEANNDNVTSGGPEMCHSLNNYDYVPAIVLLLPSVETRGPSNKCYMDRPLNCNNRVATVKDLPVSFTCDLETLFWRYDYLGWFVEGYNQPAFKVT</sequence>
<dbReference type="PANTHER" id="PTHR31936:SF6">
    <property type="entry name" value="FIBRINOGEN C-TERMINAL DOMAIN-CONTAINING PROTEIN"/>
    <property type="match status" value="1"/>
</dbReference>
<evidence type="ECO:0000256" key="1">
    <source>
        <dbReference type="SAM" id="MobiDB-lite"/>
    </source>
</evidence>
<evidence type="ECO:0000313" key="2">
    <source>
        <dbReference type="EnsemblMetazoa" id="CJA11255a.1"/>
    </source>
</evidence>